<gene>
    <name evidence="2" type="ORF">GCM10008955_30200</name>
</gene>
<dbReference type="InterPro" id="IPR013325">
    <property type="entry name" value="RNA_pol_sigma_r2"/>
</dbReference>
<dbReference type="RefSeq" id="WP_189010285.1">
    <property type="nucleotide sequence ID" value="NZ_BMPP01000014.1"/>
</dbReference>
<evidence type="ECO:0000313" key="2">
    <source>
        <dbReference type="EMBL" id="GGK34087.1"/>
    </source>
</evidence>
<dbReference type="Gene3D" id="1.10.1740.10">
    <property type="match status" value="1"/>
</dbReference>
<sequence length="91" mass="10688">MTLKDGITGWEARPDAEVLQALARQDLSALLELHRRYARLLYALAWKEQRPDPEQWVQDVFVSIMHHADSFSRTSLHPRIWMVMMARRVSS</sequence>
<feature type="domain" description="RNA polymerase sigma-70 region 2" evidence="1">
    <location>
        <begin position="33"/>
        <end position="89"/>
    </location>
</feature>
<dbReference type="InterPro" id="IPR007627">
    <property type="entry name" value="RNA_pol_sigma70_r2"/>
</dbReference>
<evidence type="ECO:0000313" key="3">
    <source>
        <dbReference type="Proteomes" id="UP000647587"/>
    </source>
</evidence>
<comment type="caution">
    <text evidence="2">The sequence shown here is derived from an EMBL/GenBank/DDBJ whole genome shotgun (WGS) entry which is preliminary data.</text>
</comment>
<name>A0ABQ2F1Z2_9DEIO</name>
<dbReference type="EMBL" id="BMPP01000014">
    <property type="protein sequence ID" value="GGK34087.1"/>
    <property type="molecule type" value="Genomic_DNA"/>
</dbReference>
<evidence type="ECO:0000259" key="1">
    <source>
        <dbReference type="Pfam" id="PF04542"/>
    </source>
</evidence>
<proteinExistence type="predicted"/>
<protein>
    <recommendedName>
        <fullName evidence="1">RNA polymerase sigma-70 region 2 domain-containing protein</fullName>
    </recommendedName>
</protein>
<dbReference type="Proteomes" id="UP000647587">
    <property type="component" value="Unassembled WGS sequence"/>
</dbReference>
<keyword evidence="3" id="KW-1185">Reference proteome</keyword>
<reference evidence="3" key="1">
    <citation type="journal article" date="2019" name="Int. J. Syst. Evol. Microbiol.">
        <title>The Global Catalogue of Microorganisms (GCM) 10K type strain sequencing project: providing services to taxonomists for standard genome sequencing and annotation.</title>
        <authorList>
            <consortium name="The Broad Institute Genomics Platform"/>
            <consortium name="The Broad Institute Genome Sequencing Center for Infectious Disease"/>
            <person name="Wu L."/>
            <person name="Ma J."/>
        </authorList>
    </citation>
    <scope>NUCLEOTIDE SEQUENCE [LARGE SCALE GENOMIC DNA]</scope>
    <source>
        <strain evidence="3">JCM 30331</strain>
    </source>
</reference>
<organism evidence="2 3">
    <name type="scientific">Deinococcus malanensis</name>
    <dbReference type="NCBI Taxonomy" id="1706855"/>
    <lineage>
        <taxon>Bacteria</taxon>
        <taxon>Thermotogati</taxon>
        <taxon>Deinococcota</taxon>
        <taxon>Deinococci</taxon>
        <taxon>Deinococcales</taxon>
        <taxon>Deinococcaceae</taxon>
        <taxon>Deinococcus</taxon>
    </lineage>
</organism>
<dbReference type="Pfam" id="PF04542">
    <property type="entry name" value="Sigma70_r2"/>
    <property type="match status" value="1"/>
</dbReference>
<dbReference type="SUPFAM" id="SSF88946">
    <property type="entry name" value="Sigma2 domain of RNA polymerase sigma factors"/>
    <property type="match status" value="1"/>
</dbReference>
<accession>A0ABQ2F1Z2</accession>